<dbReference type="RefSeq" id="WP_167337481.1">
    <property type="nucleotide sequence ID" value="NZ_CPYD01000012.1"/>
</dbReference>
<evidence type="ECO:0000313" key="1">
    <source>
        <dbReference type="EMBL" id="CNE97640.1"/>
    </source>
</evidence>
<sequence length="56" mass="6261">MSLIDSFRRLISKAQTKVTCPECGMASQQDTEKVQKNKALVCLKCGSLFLPSDQKR</sequence>
<dbReference type="Pfam" id="PF23499">
    <property type="entry name" value="YnfU"/>
    <property type="match status" value="1"/>
</dbReference>
<dbReference type="InterPro" id="IPR057793">
    <property type="entry name" value="YnfU-like"/>
</dbReference>
<protein>
    <submittedName>
        <fullName evidence="2">YnfU family zinc-binding protein</fullName>
    </submittedName>
</protein>
<dbReference type="EMBL" id="JAUEHU010000006">
    <property type="protein sequence ID" value="MDN0087210.1"/>
    <property type="molecule type" value="Genomic_DNA"/>
</dbReference>
<organism evidence="2 4">
    <name type="scientific">Yersinia nurmii</name>
    <dbReference type="NCBI Taxonomy" id="685706"/>
    <lineage>
        <taxon>Bacteria</taxon>
        <taxon>Pseudomonadati</taxon>
        <taxon>Pseudomonadota</taxon>
        <taxon>Gammaproteobacteria</taxon>
        <taxon>Enterobacterales</taxon>
        <taxon>Yersiniaceae</taxon>
        <taxon>Yersinia</taxon>
    </lineage>
</organism>
<keyword evidence="3" id="KW-1185">Reference proteome</keyword>
<dbReference type="EMBL" id="CPYD01000012">
    <property type="protein sequence ID" value="CNE97640.1"/>
    <property type="molecule type" value="Genomic_DNA"/>
</dbReference>
<evidence type="ECO:0000313" key="4">
    <source>
        <dbReference type="Proteomes" id="UP001167864"/>
    </source>
</evidence>
<evidence type="ECO:0000313" key="3">
    <source>
        <dbReference type="Proteomes" id="UP000040578"/>
    </source>
</evidence>
<reference evidence="2" key="2">
    <citation type="submission" date="2023-06" db="EMBL/GenBank/DDBJ databases">
        <authorList>
            <person name="Polev D.E."/>
            <person name="Saitova A.T."/>
            <person name="Bogumilchik E.A."/>
            <person name="Kokorina G.I."/>
            <person name="Voskresenskaia E.A."/>
        </authorList>
    </citation>
    <scope>NUCLEOTIDE SEQUENCE</scope>
    <source>
        <strain evidence="2">2145 StPb PI</strain>
    </source>
</reference>
<accession>A0AAW7K8C5</accession>
<evidence type="ECO:0000313" key="2">
    <source>
        <dbReference type="EMBL" id="MDN0087210.1"/>
    </source>
</evidence>
<dbReference type="Proteomes" id="UP000040578">
    <property type="component" value="Unassembled WGS sequence"/>
</dbReference>
<dbReference type="Proteomes" id="UP001167864">
    <property type="component" value="Unassembled WGS sequence"/>
</dbReference>
<name>A0AAW7K8C5_9GAMM</name>
<comment type="caution">
    <text evidence="2">The sequence shown here is derived from an EMBL/GenBank/DDBJ whole genome shotgun (WGS) entry which is preliminary data.</text>
</comment>
<dbReference type="NCBIfam" id="NF038384">
    <property type="entry name" value="zinc_YnfU_fam"/>
    <property type="match status" value="1"/>
</dbReference>
<reference evidence="1 3" key="1">
    <citation type="submission" date="2015-03" db="EMBL/GenBank/DDBJ databases">
        <authorList>
            <consortium name="Pathogen Informatics"/>
            <person name="Murphy D."/>
        </authorList>
    </citation>
    <scope>NUCLEOTIDE SEQUENCE [LARGE SCALE GENOMIC DNA]</scope>
    <source>
        <strain evidence="3">type strain: CIP110231</strain>
        <strain evidence="1">Type strain: CIP110231</strain>
    </source>
</reference>
<gene>
    <name evidence="1" type="ORF">ERS137967_03018</name>
    <name evidence="2" type="ORF">QVN42_07345</name>
</gene>
<proteinExistence type="predicted"/>
<dbReference type="AlphaFoldDB" id="A0AAW7K8C5"/>